<keyword evidence="2" id="KW-1185">Reference proteome</keyword>
<dbReference type="AlphaFoldDB" id="A0AAN8ZZ65"/>
<reference evidence="1 2" key="1">
    <citation type="submission" date="2023-11" db="EMBL/GenBank/DDBJ databases">
        <title>Halocaridina rubra genome assembly.</title>
        <authorList>
            <person name="Smith C."/>
        </authorList>
    </citation>
    <scope>NUCLEOTIDE SEQUENCE [LARGE SCALE GENOMIC DNA]</scope>
    <source>
        <strain evidence="1">EP-1</strain>
        <tissue evidence="1">Whole</tissue>
    </source>
</reference>
<dbReference type="Proteomes" id="UP001381693">
    <property type="component" value="Unassembled WGS sequence"/>
</dbReference>
<evidence type="ECO:0000313" key="1">
    <source>
        <dbReference type="EMBL" id="KAK7047507.1"/>
    </source>
</evidence>
<protein>
    <submittedName>
        <fullName evidence="1">Uncharacterized protein</fullName>
    </submittedName>
</protein>
<evidence type="ECO:0000313" key="2">
    <source>
        <dbReference type="Proteomes" id="UP001381693"/>
    </source>
</evidence>
<dbReference type="EMBL" id="JAXCGZ010021619">
    <property type="protein sequence ID" value="KAK7047507.1"/>
    <property type="molecule type" value="Genomic_DNA"/>
</dbReference>
<feature type="non-terminal residue" evidence="1">
    <location>
        <position position="1"/>
    </location>
</feature>
<sequence>VLKNRTTCATMDDIRDHNYHPRIASPENLPPRSHAIKVHILRGYYATYVMTSVQSENNTESNPLLYRYDEEDELLTPDMGFRSIRDEWAVYCTCSKCATYRCACRKSGQVPSVHPRFFDVPNSVL</sequence>
<gene>
    <name evidence="1" type="ORF">SK128_019870</name>
</gene>
<comment type="caution">
    <text evidence="1">The sequence shown here is derived from an EMBL/GenBank/DDBJ whole genome shotgun (WGS) entry which is preliminary data.</text>
</comment>
<proteinExistence type="predicted"/>
<name>A0AAN8ZZ65_HALRR</name>
<organism evidence="1 2">
    <name type="scientific">Halocaridina rubra</name>
    <name type="common">Hawaiian red shrimp</name>
    <dbReference type="NCBI Taxonomy" id="373956"/>
    <lineage>
        <taxon>Eukaryota</taxon>
        <taxon>Metazoa</taxon>
        <taxon>Ecdysozoa</taxon>
        <taxon>Arthropoda</taxon>
        <taxon>Crustacea</taxon>
        <taxon>Multicrustacea</taxon>
        <taxon>Malacostraca</taxon>
        <taxon>Eumalacostraca</taxon>
        <taxon>Eucarida</taxon>
        <taxon>Decapoda</taxon>
        <taxon>Pleocyemata</taxon>
        <taxon>Caridea</taxon>
        <taxon>Atyoidea</taxon>
        <taxon>Atyidae</taxon>
        <taxon>Halocaridina</taxon>
    </lineage>
</organism>
<accession>A0AAN8ZZ65</accession>